<dbReference type="Pfam" id="PF13432">
    <property type="entry name" value="TPR_16"/>
    <property type="match status" value="3"/>
</dbReference>
<proteinExistence type="predicted"/>
<dbReference type="InterPro" id="IPR011990">
    <property type="entry name" value="TPR-like_helical_dom_sf"/>
</dbReference>
<comment type="caution">
    <text evidence="1">The sequence shown here is derived from an EMBL/GenBank/DDBJ whole genome shotgun (WGS) entry which is preliminary data.</text>
</comment>
<gene>
    <name evidence="1" type="ORF">ACFPCV_23890</name>
</gene>
<evidence type="ECO:0000313" key="2">
    <source>
        <dbReference type="Proteomes" id="UP001595859"/>
    </source>
</evidence>
<sequence length="460" mass="50080">MSTRRERRLVDRYELARSLHEVGRLSEAEAEYRAVLSARVKRGEPFHPETLAAWQQLALLIAVDGRADEAAGIAATTIESYAREYGLNHPETLQSRVSLALVRFTQGRFADAAALHTSVLLERERSLGTAVPATVESRRYLAGTLARLGRADEAEDLLRVNIADAPDPHQQFEARTVLADLLFQLDRLPAALTEFTSVADAARHGPIALVARQGRAGVLFALGRFAEALELYRSLEFASGDQNNYLVRASIEHLRAAMGDADGAVVELRSLLATARERWGPRSPLVRATLLVLGDVLLMADQPSAAVEVFDDAIDALRRTGGPRDSMTLCARHMLGVALVRVGQLDEAEQEFLAAADRDDRPRSHSCALAIQQGLARIAAARGEFAAAATAQAAVVSGLTSLYGPDHPNTLEARFDAANLLRHRAYPAEAAARHREILAARTRVLGEDHPDTRKSRAALR</sequence>
<keyword evidence="2" id="KW-1185">Reference proteome</keyword>
<reference evidence="2" key="1">
    <citation type="journal article" date="2019" name="Int. J. Syst. Evol. Microbiol.">
        <title>The Global Catalogue of Microorganisms (GCM) 10K type strain sequencing project: providing services to taxonomists for standard genome sequencing and annotation.</title>
        <authorList>
            <consortium name="The Broad Institute Genomics Platform"/>
            <consortium name="The Broad Institute Genome Sequencing Center for Infectious Disease"/>
            <person name="Wu L."/>
            <person name="Ma J."/>
        </authorList>
    </citation>
    <scope>NUCLEOTIDE SEQUENCE [LARGE SCALE GENOMIC DNA]</scope>
    <source>
        <strain evidence="2">ZS-22-S1</strain>
    </source>
</reference>
<dbReference type="Gene3D" id="1.25.40.10">
    <property type="entry name" value="Tetratricopeptide repeat domain"/>
    <property type="match status" value="3"/>
</dbReference>
<dbReference type="PANTHER" id="PTHR46082">
    <property type="entry name" value="ATP/GTP-BINDING PROTEIN-RELATED"/>
    <property type="match status" value="1"/>
</dbReference>
<evidence type="ECO:0000313" key="1">
    <source>
        <dbReference type="EMBL" id="MFC4856557.1"/>
    </source>
</evidence>
<name>A0ABV9S5Z6_9PSEU</name>
<dbReference type="Proteomes" id="UP001595859">
    <property type="component" value="Unassembled WGS sequence"/>
</dbReference>
<dbReference type="EMBL" id="JBHSIS010000010">
    <property type="protein sequence ID" value="MFC4856557.1"/>
    <property type="molecule type" value="Genomic_DNA"/>
</dbReference>
<accession>A0ABV9S5Z6</accession>
<dbReference type="Pfam" id="PF13374">
    <property type="entry name" value="TPR_10"/>
    <property type="match status" value="2"/>
</dbReference>
<organism evidence="1 2">
    <name type="scientific">Actinophytocola glycyrrhizae</name>
    <dbReference type="NCBI Taxonomy" id="2044873"/>
    <lineage>
        <taxon>Bacteria</taxon>
        <taxon>Bacillati</taxon>
        <taxon>Actinomycetota</taxon>
        <taxon>Actinomycetes</taxon>
        <taxon>Pseudonocardiales</taxon>
        <taxon>Pseudonocardiaceae</taxon>
    </lineage>
</organism>
<dbReference type="PANTHER" id="PTHR46082:SF6">
    <property type="entry name" value="AAA+ ATPASE DOMAIN-CONTAINING PROTEIN-RELATED"/>
    <property type="match status" value="1"/>
</dbReference>
<dbReference type="InterPro" id="IPR053137">
    <property type="entry name" value="NLR-like"/>
</dbReference>
<dbReference type="SUPFAM" id="SSF48452">
    <property type="entry name" value="TPR-like"/>
    <property type="match status" value="2"/>
</dbReference>
<protein>
    <submittedName>
        <fullName evidence="1">Tetratricopeptide repeat protein</fullName>
    </submittedName>
</protein>
<dbReference type="RefSeq" id="WP_378058521.1">
    <property type="nucleotide sequence ID" value="NZ_JBHSIS010000010.1"/>
</dbReference>